<dbReference type="Proteomes" id="UP001190700">
    <property type="component" value="Unassembled WGS sequence"/>
</dbReference>
<feature type="region of interest" description="Disordered" evidence="2">
    <location>
        <begin position="43"/>
        <end position="72"/>
    </location>
</feature>
<feature type="coiled-coil region" evidence="1">
    <location>
        <begin position="112"/>
        <end position="213"/>
    </location>
</feature>
<accession>A0AAE0BGT3</accession>
<sequence>MQLCGAPFRPAGRLQTINRSMKSRTRCSLQPYSNETPCYRNVWSSPRRAARGSKRREPRTRQNNITSDHTDARAARSSHILLASPHVGVATSSPAVSSSPVVTHGRPEPVEMQAARQRIAGMELEMEEALGELNRTLERQESGMAQLQAEIMYRANLEDNLWNELEEAQSELVSLRKENMNMAMEKRHELDELLEVRNELTALKAERNTYMAQAAQESAEALQALQARFDARQAEAERMASAAQRAQTEQLNEAQLELAKLRWQLNSRTDEEQAMRDESANVLQVQFDTLKKEMTTTLDQQAKRLQYLEAVYQESQIELATLRSEKAQRAGLHTQQQRDTSLHNWP</sequence>
<dbReference type="AlphaFoldDB" id="A0AAE0BGT3"/>
<keyword evidence="1" id="KW-0175">Coiled coil</keyword>
<feature type="coiled-coil region" evidence="1">
    <location>
        <begin position="244"/>
        <end position="271"/>
    </location>
</feature>
<protein>
    <submittedName>
        <fullName evidence="3">Uncharacterized protein</fullName>
    </submittedName>
</protein>
<reference evidence="3 4" key="1">
    <citation type="journal article" date="2015" name="Genome Biol. Evol.">
        <title>Comparative Genomics of a Bacterivorous Green Alga Reveals Evolutionary Causalities and Consequences of Phago-Mixotrophic Mode of Nutrition.</title>
        <authorList>
            <person name="Burns J.A."/>
            <person name="Paasch A."/>
            <person name="Narechania A."/>
            <person name="Kim E."/>
        </authorList>
    </citation>
    <scope>NUCLEOTIDE SEQUENCE [LARGE SCALE GENOMIC DNA]</scope>
    <source>
        <strain evidence="3 4">PLY_AMNH</strain>
    </source>
</reference>
<comment type="caution">
    <text evidence="3">The sequence shown here is derived from an EMBL/GenBank/DDBJ whole genome shotgun (WGS) entry which is preliminary data.</text>
</comment>
<evidence type="ECO:0000256" key="1">
    <source>
        <dbReference type="SAM" id="Coils"/>
    </source>
</evidence>
<gene>
    <name evidence="3" type="ORF">CYMTET_54235</name>
</gene>
<dbReference type="EMBL" id="LGRX02035269">
    <property type="protein sequence ID" value="KAK3235580.1"/>
    <property type="molecule type" value="Genomic_DNA"/>
</dbReference>
<organism evidence="3 4">
    <name type="scientific">Cymbomonas tetramitiformis</name>
    <dbReference type="NCBI Taxonomy" id="36881"/>
    <lineage>
        <taxon>Eukaryota</taxon>
        <taxon>Viridiplantae</taxon>
        <taxon>Chlorophyta</taxon>
        <taxon>Pyramimonadophyceae</taxon>
        <taxon>Pyramimonadales</taxon>
        <taxon>Pyramimonadaceae</taxon>
        <taxon>Cymbomonas</taxon>
    </lineage>
</organism>
<feature type="compositionally biased region" description="Basic residues" evidence="2">
    <location>
        <begin position="48"/>
        <end position="58"/>
    </location>
</feature>
<proteinExistence type="predicted"/>
<evidence type="ECO:0000313" key="4">
    <source>
        <dbReference type="Proteomes" id="UP001190700"/>
    </source>
</evidence>
<name>A0AAE0BGT3_9CHLO</name>
<keyword evidence="4" id="KW-1185">Reference proteome</keyword>
<evidence type="ECO:0000256" key="2">
    <source>
        <dbReference type="SAM" id="MobiDB-lite"/>
    </source>
</evidence>
<evidence type="ECO:0000313" key="3">
    <source>
        <dbReference type="EMBL" id="KAK3235580.1"/>
    </source>
</evidence>